<evidence type="ECO:0000256" key="4">
    <source>
        <dbReference type="ARBA" id="ARBA00022763"/>
    </source>
</evidence>
<comment type="similarity">
    <text evidence="2">Belongs to the type-1 OGG1 family.</text>
</comment>
<dbReference type="Gene3D" id="3.30.310.40">
    <property type="match status" value="1"/>
</dbReference>
<keyword evidence="4" id="KW-0227">DNA damage</keyword>
<dbReference type="STRING" id="27342.A0A0H2S9H1"/>
<dbReference type="SUPFAM" id="SSF48150">
    <property type="entry name" value="DNA-glycosylase"/>
    <property type="match status" value="1"/>
</dbReference>
<evidence type="ECO:0000259" key="13">
    <source>
        <dbReference type="SMART" id="SM00478"/>
    </source>
</evidence>
<dbReference type="FunFam" id="1.10.1670.10:FF:000005">
    <property type="entry name" value="N-glycosylase/DNA lyase OGG1"/>
    <property type="match status" value="1"/>
</dbReference>
<dbReference type="InterPro" id="IPR011257">
    <property type="entry name" value="DNA_glycosylase"/>
</dbReference>
<dbReference type="InterPro" id="IPR052054">
    <property type="entry name" value="Oxidative_DNA_repair_enzyme"/>
</dbReference>
<evidence type="ECO:0000256" key="7">
    <source>
        <dbReference type="ARBA" id="ARBA00023239"/>
    </source>
</evidence>
<evidence type="ECO:0000256" key="1">
    <source>
        <dbReference type="ARBA" id="ARBA00004123"/>
    </source>
</evidence>
<evidence type="ECO:0000313" key="15">
    <source>
        <dbReference type="Proteomes" id="UP000053477"/>
    </source>
</evidence>
<dbReference type="Gene3D" id="1.10.1670.10">
    <property type="entry name" value="Helix-hairpin-Helix base-excision DNA repair enzymes (C-terminal)"/>
    <property type="match status" value="1"/>
</dbReference>
<evidence type="ECO:0000256" key="11">
    <source>
        <dbReference type="ARBA" id="ARBA00044632"/>
    </source>
</evidence>
<evidence type="ECO:0000313" key="14">
    <source>
        <dbReference type="EMBL" id="KLO13486.1"/>
    </source>
</evidence>
<dbReference type="Gene3D" id="1.10.340.30">
    <property type="entry name" value="Hypothetical protein, domain 2"/>
    <property type="match status" value="1"/>
</dbReference>
<sequence length="433" mass="48017">MSLFSSAGFRSLPLPIGQLSLAAVLNCGQSFRWSCHPLACADSKSQASPNDTSNEYRLCLQDRVICVAQNNKELLYRAIFPQTPICEGSSAQALRDGETLSFIRDYFQLDQDLLKLYEVWGENDATFRNLKDRFSGLRMLRQDPWETLVSFICSANNNISRITKMVQNLGIHFSEPLALPSSQTNNQKYHPFPPPSALAPTSVADKLRELGFGYRAKFIQKTAEMLMEEHGSDAEIFKWLNSLRSRPTDEARAELLKLMGVGRKVADCILLMSLDKPEVVPVDTHVFQIAVKYYGFKGGSGSKLTMTPKLYDDITAKLVSIWGSYSGWAQTVLFTADLKAFANYNLPVAPSADQDTPVKRTISMLPTPSPSPSPKKRKRTSATASSALEVTSITTQESELLEDYGIQRRLRSRKVTSSVITSSNLSLSSGSPT</sequence>
<reference evidence="14 15" key="1">
    <citation type="submission" date="2015-04" db="EMBL/GenBank/DDBJ databases">
        <title>Complete genome sequence of Schizopora paradoxa KUC8140, a cosmopolitan wood degrader in East Asia.</title>
        <authorList>
            <consortium name="DOE Joint Genome Institute"/>
            <person name="Min B."/>
            <person name="Park H."/>
            <person name="Jang Y."/>
            <person name="Kim J.-J."/>
            <person name="Kim K.H."/>
            <person name="Pangilinan J."/>
            <person name="Lipzen A."/>
            <person name="Riley R."/>
            <person name="Grigoriev I.V."/>
            <person name="Spatafora J.W."/>
            <person name="Choi I.-G."/>
        </authorList>
    </citation>
    <scope>NUCLEOTIDE SEQUENCE [LARGE SCALE GENOMIC DNA]</scope>
    <source>
        <strain evidence="14 15">KUC8140</strain>
    </source>
</reference>
<dbReference type="GO" id="GO:0034039">
    <property type="term" value="F:8-oxo-7,8-dihydroguanine DNA N-glycosylase activity"/>
    <property type="evidence" value="ECO:0007669"/>
    <property type="project" value="TreeGrafter"/>
</dbReference>
<dbReference type="GO" id="GO:0003684">
    <property type="term" value="F:damaged DNA binding"/>
    <property type="evidence" value="ECO:0007669"/>
    <property type="project" value="InterPro"/>
</dbReference>
<dbReference type="PANTHER" id="PTHR10242">
    <property type="entry name" value="8-OXOGUANINE DNA GLYCOSYLASE"/>
    <property type="match status" value="1"/>
</dbReference>
<protein>
    <recommendedName>
        <fullName evidence="3">DNA-(apurinic or apyrimidinic site) lyase</fullName>
        <ecNumber evidence="3">4.2.99.18</ecNumber>
    </recommendedName>
</protein>
<feature type="region of interest" description="Disordered" evidence="12">
    <location>
        <begin position="414"/>
        <end position="433"/>
    </location>
</feature>
<dbReference type="GO" id="GO:0006285">
    <property type="term" value="P:base-excision repair, AP site formation"/>
    <property type="evidence" value="ECO:0007669"/>
    <property type="project" value="UniProtKB-ARBA"/>
</dbReference>
<evidence type="ECO:0000256" key="5">
    <source>
        <dbReference type="ARBA" id="ARBA00022801"/>
    </source>
</evidence>
<feature type="domain" description="HhH-GPD" evidence="13">
    <location>
        <begin position="153"/>
        <end position="337"/>
    </location>
</feature>
<dbReference type="Proteomes" id="UP000053477">
    <property type="component" value="Unassembled WGS sequence"/>
</dbReference>
<dbReference type="Pfam" id="PF00730">
    <property type="entry name" value="HhH-GPD"/>
    <property type="match status" value="1"/>
</dbReference>
<dbReference type="GO" id="GO:0005634">
    <property type="term" value="C:nucleus"/>
    <property type="evidence" value="ECO:0007669"/>
    <property type="project" value="UniProtKB-SubCell"/>
</dbReference>
<gene>
    <name evidence="14" type="ORF">SCHPADRAFT_852353</name>
</gene>
<dbReference type="SUPFAM" id="SSF55945">
    <property type="entry name" value="TATA-box binding protein-like"/>
    <property type="match status" value="1"/>
</dbReference>
<keyword evidence="15" id="KW-1185">Reference proteome</keyword>
<dbReference type="InterPro" id="IPR023170">
    <property type="entry name" value="HhH_base_excis_C"/>
</dbReference>
<evidence type="ECO:0000256" key="6">
    <source>
        <dbReference type="ARBA" id="ARBA00023204"/>
    </source>
</evidence>
<evidence type="ECO:0000256" key="2">
    <source>
        <dbReference type="ARBA" id="ARBA00010679"/>
    </source>
</evidence>
<dbReference type="CDD" id="cd00056">
    <property type="entry name" value="ENDO3c"/>
    <property type="match status" value="1"/>
</dbReference>
<organism evidence="14 15">
    <name type="scientific">Schizopora paradoxa</name>
    <dbReference type="NCBI Taxonomy" id="27342"/>
    <lineage>
        <taxon>Eukaryota</taxon>
        <taxon>Fungi</taxon>
        <taxon>Dikarya</taxon>
        <taxon>Basidiomycota</taxon>
        <taxon>Agaricomycotina</taxon>
        <taxon>Agaricomycetes</taxon>
        <taxon>Hymenochaetales</taxon>
        <taxon>Schizoporaceae</taxon>
        <taxon>Schizopora</taxon>
    </lineage>
</organism>
<evidence type="ECO:0000256" key="9">
    <source>
        <dbReference type="ARBA" id="ARBA00023268"/>
    </source>
</evidence>
<dbReference type="AlphaFoldDB" id="A0A0H2S9H1"/>
<dbReference type="InParanoid" id="A0A0H2S9H1"/>
<dbReference type="OrthoDB" id="238681at2759"/>
<keyword evidence="9" id="KW-0511">Multifunctional enzyme</keyword>
<dbReference type="GO" id="GO:0140078">
    <property type="term" value="F:class I DNA-(apurinic or apyrimidinic site) endonuclease activity"/>
    <property type="evidence" value="ECO:0007669"/>
    <property type="project" value="UniProtKB-EC"/>
</dbReference>
<dbReference type="SMART" id="SM00478">
    <property type="entry name" value="ENDO3c"/>
    <property type="match status" value="1"/>
</dbReference>
<feature type="compositionally biased region" description="Low complexity" evidence="12">
    <location>
        <begin position="415"/>
        <end position="433"/>
    </location>
</feature>
<feature type="region of interest" description="Disordered" evidence="12">
    <location>
        <begin position="353"/>
        <end position="390"/>
    </location>
</feature>
<keyword evidence="6" id="KW-0234">DNA repair</keyword>
<evidence type="ECO:0000256" key="3">
    <source>
        <dbReference type="ARBA" id="ARBA00012720"/>
    </source>
</evidence>
<dbReference type="PANTHER" id="PTHR10242:SF2">
    <property type="entry name" value="N-GLYCOSYLASE_DNA LYASE"/>
    <property type="match status" value="1"/>
</dbReference>
<name>A0A0H2S9H1_9AGAM</name>
<comment type="catalytic activity">
    <reaction evidence="11">
        <text>2'-deoxyribonucleotide-(2'-deoxyribose 5'-phosphate)-2'-deoxyribonucleotide-DNA = a 3'-end 2'-deoxyribonucleotide-(2,3-dehydro-2,3-deoxyribose 5'-phosphate)-DNA + a 5'-end 5'-phospho-2'-deoxyribonucleoside-DNA + H(+)</text>
        <dbReference type="Rhea" id="RHEA:66592"/>
        <dbReference type="Rhea" id="RHEA-COMP:13180"/>
        <dbReference type="Rhea" id="RHEA-COMP:16897"/>
        <dbReference type="Rhea" id="RHEA-COMP:17067"/>
        <dbReference type="ChEBI" id="CHEBI:15378"/>
        <dbReference type="ChEBI" id="CHEBI:136412"/>
        <dbReference type="ChEBI" id="CHEBI:157695"/>
        <dbReference type="ChEBI" id="CHEBI:167181"/>
        <dbReference type="EC" id="4.2.99.18"/>
    </reaction>
</comment>
<keyword evidence="8" id="KW-0539">Nucleus</keyword>
<dbReference type="InterPro" id="IPR003265">
    <property type="entry name" value="HhH-GPD_domain"/>
</dbReference>
<keyword evidence="10" id="KW-0326">Glycosidase</keyword>
<proteinExistence type="inferred from homology"/>
<dbReference type="EC" id="4.2.99.18" evidence="3"/>
<evidence type="ECO:0000256" key="10">
    <source>
        <dbReference type="ARBA" id="ARBA00023295"/>
    </source>
</evidence>
<keyword evidence="5" id="KW-0378">Hydrolase</keyword>
<evidence type="ECO:0000256" key="8">
    <source>
        <dbReference type="ARBA" id="ARBA00023242"/>
    </source>
</evidence>
<dbReference type="InterPro" id="IPR012904">
    <property type="entry name" value="OGG_N"/>
</dbReference>
<dbReference type="EMBL" id="KQ085958">
    <property type="protein sequence ID" value="KLO13486.1"/>
    <property type="molecule type" value="Genomic_DNA"/>
</dbReference>
<dbReference type="Pfam" id="PF07934">
    <property type="entry name" value="OGG_N"/>
    <property type="match status" value="1"/>
</dbReference>
<keyword evidence="7" id="KW-0456">Lyase</keyword>
<dbReference type="GO" id="GO:0006289">
    <property type="term" value="P:nucleotide-excision repair"/>
    <property type="evidence" value="ECO:0007669"/>
    <property type="project" value="InterPro"/>
</dbReference>
<evidence type="ECO:0000256" key="12">
    <source>
        <dbReference type="SAM" id="MobiDB-lite"/>
    </source>
</evidence>
<accession>A0A0H2S9H1</accession>
<comment type="subcellular location">
    <subcellularLocation>
        <location evidence="1">Nucleus</location>
    </subcellularLocation>
</comment>